<dbReference type="EMBL" id="MAAO01000006">
    <property type="protein sequence ID" value="OUR96870.1"/>
    <property type="molecule type" value="Genomic_DNA"/>
</dbReference>
<dbReference type="Gene3D" id="3.40.309.10">
    <property type="entry name" value="Aldehyde Dehydrogenase, Chain A, domain 2"/>
    <property type="match status" value="1"/>
</dbReference>
<evidence type="ECO:0000256" key="1">
    <source>
        <dbReference type="ARBA" id="ARBA00009986"/>
    </source>
</evidence>
<dbReference type="AlphaFoldDB" id="A0A1Y5FDC6"/>
<feature type="active site" evidence="3">
    <location>
        <position position="247"/>
    </location>
</feature>
<dbReference type="FunFam" id="3.40.605.10:FF:000007">
    <property type="entry name" value="NAD/NADP-dependent betaine aldehyde dehydrogenase"/>
    <property type="match status" value="1"/>
</dbReference>
<evidence type="ECO:0000256" key="2">
    <source>
        <dbReference type="ARBA" id="ARBA00023002"/>
    </source>
</evidence>
<evidence type="ECO:0000313" key="6">
    <source>
        <dbReference type="EMBL" id="OUR96870.1"/>
    </source>
</evidence>
<dbReference type="SUPFAM" id="SSF53720">
    <property type="entry name" value="ALDH-like"/>
    <property type="match status" value="1"/>
</dbReference>
<dbReference type="InterPro" id="IPR016163">
    <property type="entry name" value="Ald_DH_C"/>
</dbReference>
<organism evidence="6 7">
    <name type="scientific">Halobacteriovorax marinus</name>
    <dbReference type="NCBI Taxonomy" id="97084"/>
    <lineage>
        <taxon>Bacteria</taxon>
        <taxon>Pseudomonadati</taxon>
        <taxon>Bdellovibrionota</taxon>
        <taxon>Bacteriovoracia</taxon>
        <taxon>Bacteriovoracales</taxon>
        <taxon>Halobacteriovoraceae</taxon>
        <taxon>Halobacteriovorax</taxon>
    </lineage>
</organism>
<dbReference type="InterPro" id="IPR016161">
    <property type="entry name" value="Ald_DH/histidinol_DH"/>
</dbReference>
<accession>A0A1Y5FDC6</accession>
<dbReference type="Gene3D" id="3.40.605.10">
    <property type="entry name" value="Aldehyde Dehydrogenase, Chain A, domain 1"/>
    <property type="match status" value="1"/>
</dbReference>
<dbReference type="GO" id="GO:0008911">
    <property type="term" value="F:lactaldehyde dehydrogenase (NAD+) activity"/>
    <property type="evidence" value="ECO:0007669"/>
    <property type="project" value="TreeGrafter"/>
</dbReference>
<comment type="caution">
    <text evidence="6">The sequence shown here is derived from an EMBL/GenBank/DDBJ whole genome shotgun (WGS) entry which is preliminary data.</text>
</comment>
<dbReference type="PANTHER" id="PTHR42991">
    <property type="entry name" value="ALDEHYDE DEHYDROGENASE"/>
    <property type="match status" value="1"/>
</dbReference>
<keyword evidence="2 4" id="KW-0560">Oxidoreductase</keyword>
<reference evidence="7" key="1">
    <citation type="journal article" date="2017" name="Proc. Natl. Acad. Sci. U.S.A.">
        <title>Simulation of Deepwater Horizon oil plume reveals substrate specialization within a complex community of hydrocarbon-degraders.</title>
        <authorList>
            <person name="Hu P."/>
            <person name="Dubinsky E.A."/>
            <person name="Probst A.J."/>
            <person name="Wang J."/>
            <person name="Sieber C.M.K."/>
            <person name="Tom L.M."/>
            <person name="Gardinali P."/>
            <person name="Banfield J.F."/>
            <person name="Atlas R.M."/>
            <person name="Andersen G.L."/>
        </authorList>
    </citation>
    <scope>NUCLEOTIDE SEQUENCE [LARGE SCALE GENOMIC DNA]</scope>
</reference>
<dbReference type="InterPro" id="IPR015590">
    <property type="entry name" value="Aldehyde_DH_dom"/>
</dbReference>
<name>A0A1Y5FDC6_9BACT</name>
<dbReference type="InterPro" id="IPR016162">
    <property type="entry name" value="Ald_DH_N"/>
</dbReference>
<evidence type="ECO:0000256" key="4">
    <source>
        <dbReference type="RuleBase" id="RU003345"/>
    </source>
</evidence>
<dbReference type="InterPro" id="IPR051020">
    <property type="entry name" value="ALDH-related_metabolic_enz"/>
</dbReference>
<evidence type="ECO:0000259" key="5">
    <source>
        <dbReference type="Pfam" id="PF00171"/>
    </source>
</evidence>
<feature type="domain" description="Aldehyde dehydrogenase" evidence="5">
    <location>
        <begin position="15"/>
        <end position="469"/>
    </location>
</feature>
<proteinExistence type="inferred from homology"/>
<evidence type="ECO:0000313" key="7">
    <source>
        <dbReference type="Proteomes" id="UP000196531"/>
    </source>
</evidence>
<dbReference type="PANTHER" id="PTHR42991:SF1">
    <property type="entry name" value="ALDEHYDE DEHYDROGENASE"/>
    <property type="match status" value="1"/>
</dbReference>
<comment type="similarity">
    <text evidence="1 4">Belongs to the aldehyde dehydrogenase family.</text>
</comment>
<sequence length="473" mass="51971">MQIHSSFINGRYSTPNSKKINVINKFDGRVVSKVTYCTEEDIEEAISTSKLAFEEYKNFSAGKRYDLIAKLVALLEVKKEDFATLIAQEAGKPISYARAEVLRCVSTLKFALEESRRVGGTVVPMDFSHGENRNSFTQKFPIGPIIAIAPFNFPLNLALHKIAPALACGCSIVLKPSPYTPLSSLLFAELVEQAGFPKGVLNVVLCSNEQSEYLVKHETFKMLSFTGSPKIGWMLKNIAGKKKVTLELGGNAAVIVDDSVDIKKIADDIAVGAYLYAGQICISTQRIIVEQSIYAEFKELLIGAIQNIAIGDPLDEQTIVGPLIDKEHLRRVESWVEESKNSGATILCGGRVLNEDQNLYEPTLIENHSNTDLVFCEEVFGPVATISSFKDFNEAITLVNDSKFGLQAGVFSNRLDRIKQAFNELEVGAVLVNSIPGFRIDHMPYGGVKDSGLGKEGLIYAISDMTEEKLLVL</sequence>
<protein>
    <recommendedName>
        <fullName evidence="5">Aldehyde dehydrogenase domain-containing protein</fullName>
    </recommendedName>
</protein>
<dbReference type="InterPro" id="IPR029510">
    <property type="entry name" value="Ald_DH_CS_GLU"/>
</dbReference>
<dbReference type="Proteomes" id="UP000196531">
    <property type="component" value="Unassembled WGS sequence"/>
</dbReference>
<evidence type="ECO:0000256" key="3">
    <source>
        <dbReference type="PROSITE-ProRule" id="PRU10007"/>
    </source>
</evidence>
<dbReference type="Pfam" id="PF00171">
    <property type="entry name" value="Aldedh"/>
    <property type="match status" value="1"/>
</dbReference>
<dbReference type="PROSITE" id="PS00687">
    <property type="entry name" value="ALDEHYDE_DEHYDR_GLU"/>
    <property type="match status" value="1"/>
</dbReference>
<gene>
    <name evidence="6" type="ORF">A9Q84_11070</name>
</gene>